<dbReference type="PROSITE" id="PS00893">
    <property type="entry name" value="NUDIX_BOX"/>
    <property type="match status" value="1"/>
</dbReference>
<dbReference type="GeneID" id="101736710"/>
<dbReference type="AlphaFoldDB" id="A0A8R2R434"/>
<dbReference type="RefSeq" id="XP_037872984.1">
    <property type="nucleotide sequence ID" value="XM_038017056.2"/>
</dbReference>
<dbReference type="EnsemblMetazoa" id="XM_038017056.1">
    <property type="protein sequence ID" value="XP_037872984.1"/>
    <property type="gene ID" value="LOC101736710"/>
</dbReference>
<dbReference type="InterPro" id="IPR000086">
    <property type="entry name" value="NUDIX_hydrolase_dom"/>
</dbReference>
<protein>
    <recommendedName>
        <fullName evidence="3">Nudix hydrolase domain-containing protein</fullName>
    </recommendedName>
</protein>
<dbReference type="PRINTS" id="PR00502">
    <property type="entry name" value="NUDIXFAMILY"/>
</dbReference>
<dbReference type="InterPro" id="IPR020084">
    <property type="entry name" value="NUDIX_hydrolase_CS"/>
</dbReference>
<dbReference type="SUPFAM" id="SSF55811">
    <property type="entry name" value="Nudix"/>
    <property type="match status" value="1"/>
</dbReference>
<dbReference type="GO" id="GO:0035529">
    <property type="term" value="F:NADH pyrophosphatase activity"/>
    <property type="evidence" value="ECO:0007669"/>
    <property type="project" value="TreeGrafter"/>
</dbReference>
<dbReference type="CDD" id="cd04670">
    <property type="entry name" value="NUDIX_ASFGF2_Nudt6"/>
    <property type="match status" value="1"/>
</dbReference>
<dbReference type="InterPro" id="IPR015797">
    <property type="entry name" value="NUDIX_hydrolase-like_dom_sf"/>
</dbReference>
<accession>A0A8R2R434</accession>
<dbReference type="Proteomes" id="UP000005204">
    <property type="component" value="Unassembled WGS sequence"/>
</dbReference>
<organism evidence="4 5">
    <name type="scientific">Bombyx mori</name>
    <name type="common">Silk moth</name>
    <dbReference type="NCBI Taxonomy" id="7091"/>
    <lineage>
        <taxon>Eukaryota</taxon>
        <taxon>Metazoa</taxon>
        <taxon>Ecdysozoa</taxon>
        <taxon>Arthropoda</taxon>
        <taxon>Hexapoda</taxon>
        <taxon>Insecta</taxon>
        <taxon>Pterygota</taxon>
        <taxon>Neoptera</taxon>
        <taxon>Endopterygota</taxon>
        <taxon>Lepidoptera</taxon>
        <taxon>Glossata</taxon>
        <taxon>Ditrysia</taxon>
        <taxon>Bombycoidea</taxon>
        <taxon>Bombycidae</taxon>
        <taxon>Bombycinae</taxon>
        <taxon>Bombyx</taxon>
    </lineage>
</organism>
<evidence type="ECO:0000313" key="5">
    <source>
        <dbReference type="Proteomes" id="UP000005204"/>
    </source>
</evidence>
<dbReference type="PRINTS" id="PR01356">
    <property type="entry name" value="GFGPROTEIN"/>
</dbReference>
<keyword evidence="1 2" id="KW-0378">Hydrolase</keyword>
<evidence type="ECO:0000259" key="3">
    <source>
        <dbReference type="PROSITE" id="PS51462"/>
    </source>
</evidence>
<dbReference type="InterPro" id="IPR003293">
    <property type="entry name" value="Nudix_hydrolase6-like"/>
</dbReference>
<evidence type="ECO:0000313" key="4">
    <source>
        <dbReference type="EnsemblMetazoa" id="XP_037872984.1"/>
    </source>
</evidence>
<dbReference type="InterPro" id="IPR020476">
    <property type="entry name" value="Nudix_hydrolase"/>
</dbReference>
<sequence>MFHFRQYFFKKNAKTTAMLRSYLCKYSHNTIQESKMLFIATEDRYNGLTIEDTEKSTEIEFNAKLDCFNFHHARDDFVMMYKWLPDDSEPNLPPACHTNLGVGALVFNRKNQMLAISEKHYEYPHWKLPGGYVEKGEDIVDAAIREVKEETGVDVSFLSLITLRHSHNMMYGNSDIYLLLMMNAISDEITLSQREVKDCKWMDIKEYTTHPHVHEFNRLIVRKALDYKTRNIKLDIQKRTVKWSQFVREMNILSLEDYNYH</sequence>
<feature type="domain" description="Nudix hydrolase" evidence="3">
    <location>
        <begin position="97"/>
        <end position="226"/>
    </location>
</feature>
<comment type="similarity">
    <text evidence="2">Belongs to the Nudix hydrolase family.</text>
</comment>
<dbReference type="PANTHER" id="PTHR13994">
    <property type="entry name" value="NUDIX HYDROLASE RELATED"/>
    <property type="match status" value="1"/>
</dbReference>
<reference evidence="5" key="1">
    <citation type="journal article" date="2008" name="Insect Biochem. Mol. Biol.">
        <title>The genome of a lepidopteran model insect, the silkworm Bombyx mori.</title>
        <authorList>
            <consortium name="International Silkworm Genome Consortium"/>
        </authorList>
    </citation>
    <scope>NUCLEOTIDE SEQUENCE [LARGE SCALE GENOMIC DNA]</scope>
    <source>
        <strain evidence="5">p50T</strain>
    </source>
</reference>
<dbReference type="PANTHER" id="PTHR13994:SF13">
    <property type="entry name" value="FI03680P"/>
    <property type="match status" value="1"/>
</dbReference>
<dbReference type="GO" id="GO:0047631">
    <property type="term" value="F:ADP-ribose diphosphatase activity"/>
    <property type="evidence" value="ECO:0007669"/>
    <property type="project" value="TreeGrafter"/>
</dbReference>
<dbReference type="Gene3D" id="3.90.79.10">
    <property type="entry name" value="Nucleoside Triphosphate Pyrophosphohydrolase"/>
    <property type="match status" value="1"/>
</dbReference>
<name>A0A8R2R434_BOMMO</name>
<reference evidence="4" key="2">
    <citation type="submission" date="2022-06" db="UniProtKB">
        <authorList>
            <consortium name="EnsemblMetazoa"/>
        </authorList>
    </citation>
    <scope>IDENTIFICATION</scope>
    <source>
        <strain evidence="4">p50T (Dazao)</strain>
    </source>
</reference>
<evidence type="ECO:0000256" key="1">
    <source>
        <dbReference type="ARBA" id="ARBA00022801"/>
    </source>
</evidence>
<dbReference type="Pfam" id="PF00293">
    <property type="entry name" value="NUDIX"/>
    <property type="match status" value="1"/>
</dbReference>
<proteinExistence type="inferred from homology"/>
<dbReference type="GO" id="GO:0051287">
    <property type="term" value="F:NAD binding"/>
    <property type="evidence" value="ECO:0007669"/>
    <property type="project" value="TreeGrafter"/>
</dbReference>
<evidence type="ECO:0000256" key="2">
    <source>
        <dbReference type="RuleBase" id="RU003476"/>
    </source>
</evidence>
<keyword evidence="5" id="KW-1185">Reference proteome</keyword>
<dbReference type="PROSITE" id="PS51462">
    <property type="entry name" value="NUDIX"/>
    <property type="match status" value="1"/>
</dbReference>